<evidence type="ECO:0000313" key="3">
    <source>
        <dbReference type="EMBL" id="APV36687.1"/>
    </source>
</evidence>
<feature type="transmembrane region" description="Helical" evidence="1">
    <location>
        <begin position="1116"/>
        <end position="1137"/>
    </location>
</feature>
<dbReference type="KEGG" id="asol:BEN76_11945"/>
<dbReference type="Gene3D" id="2.160.10.10">
    <property type="entry name" value="Hexapeptide repeat proteins"/>
    <property type="match status" value="3"/>
</dbReference>
<dbReference type="eggNOG" id="COG1020">
    <property type="taxonomic scope" value="Bacteria"/>
</dbReference>
<feature type="transmembrane region" description="Helical" evidence="1">
    <location>
        <begin position="627"/>
        <end position="646"/>
    </location>
</feature>
<feature type="domain" description="Carrier" evidence="2">
    <location>
        <begin position="523"/>
        <end position="600"/>
    </location>
</feature>
<dbReference type="EMBL" id="CP016896">
    <property type="protein sequence ID" value="APV36687.1"/>
    <property type="molecule type" value="Genomic_DNA"/>
</dbReference>
<name>A0A1P8EKE8_9GAMM</name>
<dbReference type="InterPro" id="IPR036736">
    <property type="entry name" value="ACP-like_sf"/>
</dbReference>
<evidence type="ECO:0000259" key="2">
    <source>
        <dbReference type="PROSITE" id="PS50075"/>
    </source>
</evidence>
<dbReference type="NCBIfam" id="TIGR01733">
    <property type="entry name" value="AA-adenyl-dom"/>
    <property type="match status" value="1"/>
</dbReference>
<sequence length="1330" mass="147232">MNAIIHIPSVIRGEQRPDFIQAEVLSDILDTTAAQYPTHIALIDQDRQISYAELAAQADQIAQQLIARGIRAGDIVGLWLPRGADLLIAQAGICKAGAAWLPFDMDVPVERIQVCLDDAQAKGIVTSTDWAAQLTQLAQTVWPVAELNQPTNLPPVMQRAARSDPAYIIYTSGSTGKPKGIVIEQSNICHFLRSENSVLGVRHDDKVYQGFSVAFDMSFEEVWISYLVGASIWIAPKDLVTDPERLCKALQQHNITVLHAVPTLLALFPEDVPNLRIINLGGEMCPEALVARWDLPHHQIFNTYGPTETTVTSSLARVYANEPVTIGVPLPNYGMLVLNDQLELVPQGEVGELCVFGPSVGREYLGRPELTAEKFIQNTWANNEHELKLYRTGDLARLDENGQIQCLGRADDQVKIRGFRVELGEIEASLCDLNGIGTAAVVLRRDDDMDQLVAFIVLDQEQKDRIQVKDIRVYLKARLPAYMVPNRFELVDQVPRLLSGKIDRNALRKLELSQHIDSAVSDEPQNEAEQILFDCLAKIFPNQAIQLSADFFDDLGGHSLLAAVLTSHLREYPQYAQMTIQNIYQLRKVGAISQFMLQQAKQQQMREVKAYHIDNAKRIRCGVAQMMVIPVLIGLTILQWLAPFFSYHYFTGSPGDSVLRAMGISLGVYVLSLILSFAISIVGSRLLLKGIRPGQYPLWGKTYFRWWLVDRLKGIAPHYLLAGSTLNNLYLKALGAKIGQNVHIGSVHIRMPNLLIIEDGVSVGSQVNLENAKIEQGQLVLGKIRLQKESYVGSYSVLEENTELQEYAHLNALSALSNGKTVPAFEVWDGAPARYSKQLDVAHLPSRAQASAGRKVVELGYYALSVVFISCLFFIPIFPSFILVDWFDVNYFHGILQASNSVSTAFRYFLFAIPASAVMVVFTALFAALLRKLILPNLKAGTYSLHSGTYYRKWFATQIFETSLQTLHGLFATIYAPAWFRLMGAKVGRDSEVSTATGVVPELLSLGDESFIADAVMLGDEEISRGWMVLQPTVIGCRSFVGNSAYIADGTSLPDGVLIGVQSKIPEHDVLKSGETWFGSPALRLPARESVGEFPEHLTFRPSLGRRFMRGIIEGLRIVLPLAFSIGMGYMIVLSVIDHVVHQGWAIGLLTLAVSGVVYGIASFLVIVLLKWALIGRYTPRSAPMWTMFVWVSEGITSLYESIAIPNCLNYVRGTPLLPALMRLLGVKVGKQVYMDTADITEFDCVSIGDYSELNSFSGPQTHLFEDRIMKIGRVEIGQHVTVHCRSIVLYNAEVGDQSLLGPLTLVMKGEKIPAQSAWIGSPAQPWTNG</sequence>
<dbReference type="CDD" id="cd05930">
    <property type="entry name" value="A_NRPS"/>
    <property type="match status" value="1"/>
</dbReference>
<reference evidence="3 4" key="1">
    <citation type="submission" date="2016-08" db="EMBL/GenBank/DDBJ databases">
        <title>Complete genome sequence of Acinetobacter baylyi strain GFJ2.</title>
        <authorList>
            <person name="Tabata M."/>
            <person name="Kuboki S."/>
            <person name="Gibu N."/>
            <person name="Kinouchi Y."/>
            <person name="Vangnai A."/>
            <person name="Kasai D."/>
            <person name="Fukuda M."/>
        </authorList>
    </citation>
    <scope>NUCLEOTIDE SEQUENCE [LARGE SCALE GENOMIC DNA]</scope>
    <source>
        <strain evidence="3 4">GFJ2</strain>
    </source>
</reference>
<dbReference type="InterPro" id="IPR000873">
    <property type="entry name" value="AMP-dep_synth/lig_dom"/>
</dbReference>
<evidence type="ECO:0000256" key="1">
    <source>
        <dbReference type="SAM" id="Phobius"/>
    </source>
</evidence>
<feature type="transmembrane region" description="Helical" evidence="1">
    <location>
        <begin position="908"/>
        <end position="930"/>
    </location>
</feature>
<dbReference type="InterPro" id="IPR009081">
    <property type="entry name" value="PP-bd_ACP"/>
</dbReference>
<dbReference type="Proteomes" id="UP000185674">
    <property type="component" value="Chromosome"/>
</dbReference>
<dbReference type="Pfam" id="PF13193">
    <property type="entry name" value="AMP-binding_C"/>
    <property type="match status" value="1"/>
</dbReference>
<dbReference type="SUPFAM" id="SSF56801">
    <property type="entry name" value="Acetyl-CoA synthetase-like"/>
    <property type="match status" value="1"/>
</dbReference>
<dbReference type="InterPro" id="IPR025110">
    <property type="entry name" value="AMP-bd_C"/>
</dbReference>
<dbReference type="PROSITE" id="PS50075">
    <property type="entry name" value="CARRIER"/>
    <property type="match status" value="1"/>
</dbReference>
<dbReference type="GO" id="GO:0031177">
    <property type="term" value="F:phosphopantetheine binding"/>
    <property type="evidence" value="ECO:0007669"/>
    <property type="project" value="TreeGrafter"/>
</dbReference>
<proteinExistence type="predicted"/>
<dbReference type="RefSeq" id="WP_076033144.1">
    <property type="nucleotide sequence ID" value="NZ_CP016896.1"/>
</dbReference>
<dbReference type="eggNOG" id="COG0663">
    <property type="taxonomic scope" value="Bacteria"/>
</dbReference>
<keyword evidence="1" id="KW-0472">Membrane</keyword>
<organism evidence="3 4">
    <name type="scientific">Acinetobacter soli</name>
    <dbReference type="NCBI Taxonomy" id="487316"/>
    <lineage>
        <taxon>Bacteria</taxon>
        <taxon>Pseudomonadati</taxon>
        <taxon>Pseudomonadota</taxon>
        <taxon>Gammaproteobacteria</taxon>
        <taxon>Moraxellales</taxon>
        <taxon>Moraxellaceae</taxon>
        <taxon>Acinetobacter</taxon>
    </lineage>
</organism>
<dbReference type="InterPro" id="IPR020845">
    <property type="entry name" value="AMP-binding_CS"/>
</dbReference>
<dbReference type="SUPFAM" id="SSF51161">
    <property type="entry name" value="Trimeric LpxA-like enzymes"/>
    <property type="match status" value="3"/>
</dbReference>
<evidence type="ECO:0000313" key="4">
    <source>
        <dbReference type="Proteomes" id="UP000185674"/>
    </source>
</evidence>
<dbReference type="SUPFAM" id="SSF47336">
    <property type="entry name" value="ACP-like"/>
    <property type="match status" value="1"/>
</dbReference>
<dbReference type="Gene3D" id="3.40.50.12780">
    <property type="entry name" value="N-terminal domain of ligase-like"/>
    <property type="match status" value="1"/>
</dbReference>
<dbReference type="NCBIfam" id="TIGR02353">
    <property type="entry name" value="NRPS_term_dom"/>
    <property type="match status" value="1"/>
</dbReference>
<dbReference type="PANTHER" id="PTHR45527">
    <property type="entry name" value="NONRIBOSOMAL PEPTIDE SYNTHETASE"/>
    <property type="match status" value="1"/>
</dbReference>
<dbReference type="InterPro" id="IPR012728">
    <property type="entry name" value="Pls/PosA_C"/>
</dbReference>
<feature type="transmembrane region" description="Helical" evidence="1">
    <location>
        <begin position="859"/>
        <end position="882"/>
    </location>
</feature>
<dbReference type="FunFam" id="3.40.50.12780:FF:000012">
    <property type="entry name" value="Non-ribosomal peptide synthetase"/>
    <property type="match status" value="1"/>
</dbReference>
<keyword evidence="1" id="KW-0812">Transmembrane</keyword>
<dbReference type="GO" id="GO:0044550">
    <property type="term" value="P:secondary metabolite biosynthetic process"/>
    <property type="evidence" value="ECO:0007669"/>
    <property type="project" value="TreeGrafter"/>
</dbReference>
<dbReference type="PANTHER" id="PTHR45527:SF1">
    <property type="entry name" value="FATTY ACID SYNTHASE"/>
    <property type="match status" value="1"/>
</dbReference>
<dbReference type="PROSITE" id="PS00455">
    <property type="entry name" value="AMP_BINDING"/>
    <property type="match status" value="1"/>
</dbReference>
<dbReference type="InterPro" id="IPR011004">
    <property type="entry name" value="Trimer_LpxA-like_sf"/>
</dbReference>
<dbReference type="Pfam" id="PF00550">
    <property type="entry name" value="PP-binding"/>
    <property type="match status" value="1"/>
</dbReference>
<dbReference type="Gene3D" id="1.10.1200.10">
    <property type="entry name" value="ACP-like"/>
    <property type="match status" value="1"/>
</dbReference>
<gene>
    <name evidence="3" type="ORF">BEN76_11945</name>
</gene>
<dbReference type="InterPro" id="IPR010071">
    <property type="entry name" value="AA_adenyl_dom"/>
</dbReference>
<feature type="transmembrane region" description="Helical" evidence="1">
    <location>
        <begin position="1143"/>
        <end position="1170"/>
    </location>
</feature>
<dbReference type="FunFam" id="3.40.50.980:FF:000001">
    <property type="entry name" value="Non-ribosomal peptide synthetase"/>
    <property type="match status" value="1"/>
</dbReference>
<accession>A0A1P8EKE8</accession>
<dbReference type="STRING" id="487316.BEN76_11945"/>
<dbReference type="InterPro" id="IPR045851">
    <property type="entry name" value="AMP-bd_C_sf"/>
</dbReference>
<dbReference type="Pfam" id="PF00501">
    <property type="entry name" value="AMP-binding"/>
    <property type="match status" value="1"/>
</dbReference>
<protein>
    <submittedName>
        <fullName evidence="3">Peptide synthetase</fullName>
    </submittedName>
</protein>
<feature type="transmembrane region" description="Helical" evidence="1">
    <location>
        <begin position="666"/>
        <end position="688"/>
    </location>
</feature>
<dbReference type="GO" id="GO:0005737">
    <property type="term" value="C:cytoplasm"/>
    <property type="evidence" value="ECO:0007669"/>
    <property type="project" value="TreeGrafter"/>
</dbReference>
<dbReference type="Gene3D" id="3.30.300.30">
    <property type="match status" value="1"/>
</dbReference>
<dbReference type="GO" id="GO:0043041">
    <property type="term" value="P:amino acid activation for nonribosomal peptide biosynthetic process"/>
    <property type="evidence" value="ECO:0007669"/>
    <property type="project" value="TreeGrafter"/>
</dbReference>
<keyword evidence="1" id="KW-1133">Transmembrane helix</keyword>
<dbReference type="InterPro" id="IPR042099">
    <property type="entry name" value="ANL_N_sf"/>
</dbReference>